<dbReference type="PANTHER" id="PTHR35602:SF3">
    <property type="entry name" value="ESTERASE YQIA"/>
    <property type="match status" value="1"/>
</dbReference>
<dbReference type="InterPro" id="IPR029058">
    <property type="entry name" value="AB_hydrolase_fold"/>
</dbReference>
<comment type="caution">
    <text evidence="1">The sequence shown here is derived from an EMBL/GenBank/DDBJ whole genome shotgun (WGS) entry which is preliminary data.</text>
</comment>
<evidence type="ECO:0000313" key="1">
    <source>
        <dbReference type="EMBL" id="TCT09122.1"/>
    </source>
</evidence>
<dbReference type="InterPro" id="IPR008886">
    <property type="entry name" value="UPF0227/Esterase_YqiA"/>
</dbReference>
<accession>A0A4R3M7R7</accession>
<organism evidence="1 2">
    <name type="scientific">Paralcaligenes ureilyticus</name>
    <dbReference type="NCBI Taxonomy" id="627131"/>
    <lineage>
        <taxon>Bacteria</taxon>
        <taxon>Pseudomonadati</taxon>
        <taxon>Pseudomonadota</taxon>
        <taxon>Betaproteobacteria</taxon>
        <taxon>Burkholderiales</taxon>
        <taxon>Alcaligenaceae</taxon>
        <taxon>Paralcaligenes</taxon>
    </lineage>
</organism>
<dbReference type="OrthoDB" id="9814831at2"/>
<protein>
    <recommendedName>
        <fullName evidence="3">Esterase</fullName>
    </recommendedName>
</protein>
<dbReference type="PANTHER" id="PTHR35602">
    <property type="entry name" value="ESTERASE YQIA-RELATED"/>
    <property type="match status" value="1"/>
</dbReference>
<evidence type="ECO:0008006" key="3">
    <source>
        <dbReference type="Google" id="ProtNLM"/>
    </source>
</evidence>
<dbReference type="EMBL" id="SMAJ01000004">
    <property type="protein sequence ID" value="TCT09122.1"/>
    <property type="molecule type" value="Genomic_DNA"/>
</dbReference>
<dbReference type="RefSeq" id="WP_132581360.1">
    <property type="nucleotide sequence ID" value="NZ_SMAJ01000004.1"/>
</dbReference>
<dbReference type="Gene3D" id="3.40.50.1820">
    <property type="entry name" value="alpha/beta hydrolase"/>
    <property type="match status" value="1"/>
</dbReference>
<dbReference type="AlphaFoldDB" id="A0A4R3M7R7"/>
<dbReference type="Pfam" id="PF05728">
    <property type="entry name" value="UPF0227"/>
    <property type="match status" value="1"/>
</dbReference>
<dbReference type="Proteomes" id="UP000295525">
    <property type="component" value="Unassembled WGS sequence"/>
</dbReference>
<gene>
    <name evidence="1" type="ORF">EDC26_104282</name>
</gene>
<reference evidence="1 2" key="1">
    <citation type="submission" date="2019-03" db="EMBL/GenBank/DDBJ databases">
        <title>Genomic Encyclopedia of Type Strains, Phase IV (KMG-IV): sequencing the most valuable type-strain genomes for metagenomic binning, comparative biology and taxonomic classification.</title>
        <authorList>
            <person name="Goeker M."/>
        </authorList>
    </citation>
    <scope>NUCLEOTIDE SEQUENCE [LARGE SCALE GENOMIC DNA]</scope>
    <source>
        <strain evidence="1 2">DSM 24591</strain>
    </source>
</reference>
<name>A0A4R3M7R7_9BURK</name>
<keyword evidence="2" id="KW-1185">Reference proteome</keyword>
<proteinExistence type="predicted"/>
<sequence length="197" mass="21902">MILYLHGFRSSPKSFKAQLVAQALQSRGLAHEWVCPQLPASPERSLAKVRHIIEQAQAEQGLDVAHDLTLIGSSLGGYYATCLAEQWKCRAVLLNPVVYAARDLATQVGEHTLFHSDEPFIFLPAYVDELAEMAVGRPAHPQRYFLLAATGDEVLDWHEMADWYTGSRGHIIEGSDHGMADFEQWLPEVLDFALGSS</sequence>
<evidence type="ECO:0000313" key="2">
    <source>
        <dbReference type="Proteomes" id="UP000295525"/>
    </source>
</evidence>
<dbReference type="SUPFAM" id="SSF53474">
    <property type="entry name" value="alpha/beta-Hydrolases"/>
    <property type="match status" value="1"/>
</dbReference>